<dbReference type="EMBL" id="JACCFI010000001">
    <property type="protein sequence ID" value="NYG21965.1"/>
    <property type="molecule type" value="Genomic_DNA"/>
</dbReference>
<feature type="domain" description="Phosphatidic acid phosphatase type 2/haloperoxidase" evidence="3">
    <location>
        <begin position="119"/>
        <end position="235"/>
    </location>
</feature>
<keyword evidence="5" id="KW-1185">Reference proteome</keyword>
<dbReference type="SUPFAM" id="SSF48317">
    <property type="entry name" value="Acid phosphatase/Vanadium-dependent haloperoxidase"/>
    <property type="match status" value="1"/>
</dbReference>
<feature type="transmembrane region" description="Helical" evidence="2">
    <location>
        <begin position="94"/>
        <end position="113"/>
    </location>
</feature>
<reference evidence="4 5" key="1">
    <citation type="submission" date="2020-07" db="EMBL/GenBank/DDBJ databases">
        <title>Sequencing the genomes of 1000 actinobacteria strains.</title>
        <authorList>
            <person name="Klenk H.-P."/>
        </authorList>
    </citation>
    <scope>NUCLEOTIDE SEQUENCE [LARGE SCALE GENOMIC DNA]</scope>
    <source>
        <strain evidence="4 5">DSM 8598</strain>
    </source>
</reference>
<dbReference type="Gene3D" id="1.20.144.10">
    <property type="entry name" value="Phosphatidic acid phosphatase type 2/haloperoxidase"/>
    <property type="match status" value="2"/>
</dbReference>
<evidence type="ECO:0000259" key="3">
    <source>
        <dbReference type="SMART" id="SM00014"/>
    </source>
</evidence>
<dbReference type="Pfam" id="PF01569">
    <property type="entry name" value="PAP2"/>
    <property type="match status" value="1"/>
</dbReference>
<dbReference type="SMART" id="SM00014">
    <property type="entry name" value="acidPPc"/>
    <property type="match status" value="1"/>
</dbReference>
<keyword evidence="2" id="KW-1133">Transmembrane helix</keyword>
<evidence type="ECO:0000256" key="1">
    <source>
        <dbReference type="SAM" id="MobiDB-lite"/>
    </source>
</evidence>
<dbReference type="PANTHER" id="PTHR14969:SF13">
    <property type="entry name" value="AT30094P"/>
    <property type="match status" value="1"/>
</dbReference>
<feature type="transmembrane region" description="Helical" evidence="2">
    <location>
        <begin position="192"/>
        <end position="208"/>
    </location>
</feature>
<dbReference type="RefSeq" id="WP_179551834.1">
    <property type="nucleotide sequence ID" value="NZ_JACCFI010000001.1"/>
</dbReference>
<proteinExistence type="predicted"/>
<evidence type="ECO:0000256" key="2">
    <source>
        <dbReference type="SAM" id="Phobius"/>
    </source>
</evidence>
<keyword evidence="4" id="KW-0378">Hydrolase</keyword>
<dbReference type="EC" id="3.6.1.27" evidence="4"/>
<sequence length="264" mass="27977">MSDAASASASASTSTDVTAPGAGEPAASAARRPRWLLVTGLIGLALFVIFGFAVAANPSSPFTQAVDDAWRALVGLEPGTGGEAWALPMLFQHLGQIPGAVLTLLLIPIWLFVIRRWRSALFFLTAELVGNFGVSQLTKNLVDRPRPADDLAGGLYGPLFEVDHGSFPSGHAVSAGILLVAVAALFPPAKRLVWWIIGALLVVGMIWQRTLINAHWLSDALFGIIGGASATLILWWAFATLLQKDYGKPLFRRSIEAPAIEGAS</sequence>
<dbReference type="GO" id="GO:0050380">
    <property type="term" value="F:undecaprenyl-diphosphatase activity"/>
    <property type="evidence" value="ECO:0007669"/>
    <property type="project" value="UniProtKB-EC"/>
</dbReference>
<protein>
    <submittedName>
        <fullName evidence="4">Undecaprenyl-diphosphatase</fullName>
        <ecNumber evidence="4">3.6.1.27</ecNumber>
    </submittedName>
</protein>
<name>A0A852X7S3_9MICO</name>
<feature type="transmembrane region" description="Helical" evidence="2">
    <location>
        <begin position="120"/>
        <end position="138"/>
    </location>
</feature>
<keyword evidence="2" id="KW-0472">Membrane</keyword>
<feature type="transmembrane region" description="Helical" evidence="2">
    <location>
        <begin position="165"/>
        <end position="185"/>
    </location>
</feature>
<feature type="region of interest" description="Disordered" evidence="1">
    <location>
        <begin position="1"/>
        <end position="25"/>
    </location>
</feature>
<gene>
    <name evidence="4" type="ORF">BJY17_002712</name>
</gene>
<dbReference type="InterPro" id="IPR000326">
    <property type="entry name" value="PAP2/HPO"/>
</dbReference>
<organism evidence="4 5">
    <name type="scientific">Agromyces hippuratus</name>
    <dbReference type="NCBI Taxonomy" id="286438"/>
    <lineage>
        <taxon>Bacteria</taxon>
        <taxon>Bacillati</taxon>
        <taxon>Actinomycetota</taxon>
        <taxon>Actinomycetes</taxon>
        <taxon>Micrococcales</taxon>
        <taxon>Microbacteriaceae</taxon>
        <taxon>Agromyces</taxon>
    </lineage>
</organism>
<dbReference type="PANTHER" id="PTHR14969">
    <property type="entry name" value="SPHINGOSINE-1-PHOSPHATE PHOSPHOHYDROLASE"/>
    <property type="match status" value="1"/>
</dbReference>
<evidence type="ECO:0000313" key="4">
    <source>
        <dbReference type="EMBL" id="NYG21965.1"/>
    </source>
</evidence>
<comment type="caution">
    <text evidence="4">The sequence shown here is derived from an EMBL/GenBank/DDBJ whole genome shotgun (WGS) entry which is preliminary data.</text>
</comment>
<feature type="transmembrane region" description="Helical" evidence="2">
    <location>
        <begin position="220"/>
        <end position="242"/>
    </location>
</feature>
<feature type="transmembrane region" description="Helical" evidence="2">
    <location>
        <begin position="35"/>
        <end position="56"/>
    </location>
</feature>
<dbReference type="InterPro" id="IPR036938">
    <property type="entry name" value="PAP2/HPO_sf"/>
</dbReference>
<dbReference type="Proteomes" id="UP000549066">
    <property type="component" value="Unassembled WGS sequence"/>
</dbReference>
<accession>A0A852X7S3</accession>
<evidence type="ECO:0000313" key="5">
    <source>
        <dbReference type="Proteomes" id="UP000549066"/>
    </source>
</evidence>
<keyword evidence="2" id="KW-0812">Transmembrane</keyword>
<dbReference type="AlphaFoldDB" id="A0A852X7S3"/>